<organism evidence="1 2">
    <name type="scientific">Pseudoalteromonas neustonica</name>
    <dbReference type="NCBI Taxonomy" id="1840331"/>
    <lineage>
        <taxon>Bacteria</taxon>
        <taxon>Pseudomonadati</taxon>
        <taxon>Pseudomonadota</taxon>
        <taxon>Gammaproteobacteria</taxon>
        <taxon>Alteromonadales</taxon>
        <taxon>Pseudoalteromonadaceae</taxon>
        <taxon>Pseudoalteromonas</taxon>
    </lineage>
</organism>
<accession>A0ABY3F7R9</accession>
<reference evidence="1 2" key="1">
    <citation type="submission" date="2019-07" db="EMBL/GenBank/DDBJ databases">
        <title>Diversity of Bacteria from Kongsfjorden, Arctic.</title>
        <authorList>
            <person name="Yu Y."/>
        </authorList>
    </citation>
    <scope>NUCLEOTIDE SEQUENCE [LARGE SCALE GENOMIC DNA]</scope>
    <source>
        <strain evidence="1 2">SM1927</strain>
    </source>
</reference>
<dbReference type="RefSeq" id="WP_186436480.1">
    <property type="nucleotide sequence ID" value="NZ_VNFF01000039.1"/>
</dbReference>
<protein>
    <submittedName>
        <fullName evidence="1">Uncharacterized protein</fullName>
    </submittedName>
</protein>
<keyword evidence="2" id="KW-1185">Reference proteome</keyword>
<evidence type="ECO:0000313" key="2">
    <source>
        <dbReference type="Proteomes" id="UP000317938"/>
    </source>
</evidence>
<sequence length="112" mass="12546">MMSKKYEDIDDKDVKKILEVFFSKGTASQIEINDKVIELVWEMLASSKECTKAMHFVPRPQGLAASPMYVAKELAKIAYRVSADKDDSVYQVCKVFSARGYATKIKLAGMGL</sequence>
<dbReference type="Proteomes" id="UP000317938">
    <property type="component" value="Unassembled WGS sequence"/>
</dbReference>
<evidence type="ECO:0000313" key="1">
    <source>
        <dbReference type="EMBL" id="TVU79708.1"/>
    </source>
</evidence>
<proteinExistence type="predicted"/>
<name>A0ABY3F7R9_9GAMM</name>
<gene>
    <name evidence="1" type="ORF">FQP85_22790</name>
</gene>
<comment type="caution">
    <text evidence="1">The sequence shown here is derived from an EMBL/GenBank/DDBJ whole genome shotgun (WGS) entry which is preliminary data.</text>
</comment>
<dbReference type="EMBL" id="VNFF01000039">
    <property type="protein sequence ID" value="TVU79708.1"/>
    <property type="molecule type" value="Genomic_DNA"/>
</dbReference>